<dbReference type="InterPro" id="IPR008863">
    <property type="entry name" value="Toxic_anion-R_TelA"/>
</dbReference>
<dbReference type="PANTHER" id="PTHR38432">
    <property type="entry name" value="TELA-LIKE PROTEIN SAOUHSC_01408"/>
    <property type="match status" value="1"/>
</dbReference>
<dbReference type="EMBL" id="CP049742">
    <property type="protein sequence ID" value="QPC46552.1"/>
    <property type="molecule type" value="Genomic_DNA"/>
</dbReference>
<feature type="coiled-coil region" evidence="3">
    <location>
        <begin position="349"/>
        <end position="376"/>
    </location>
</feature>
<comment type="similarity">
    <text evidence="1 2">Belongs to the TelA family.</text>
</comment>
<keyword evidence="3" id="KW-0175">Coiled coil</keyword>
<reference evidence="4 5" key="1">
    <citation type="submission" date="2019-07" db="EMBL/GenBank/DDBJ databases">
        <title>Genome sequence of 2 isolates from Red Sea Mangroves.</title>
        <authorList>
            <person name="Sefrji F."/>
            <person name="Michoud G."/>
            <person name="Merlino G."/>
            <person name="Daffonchio D."/>
        </authorList>
    </citation>
    <scope>NUCLEOTIDE SEQUENCE [LARGE SCALE GENOMIC DNA]</scope>
    <source>
        <strain evidence="4 5">R1DC41</strain>
    </source>
</reference>
<evidence type="ECO:0000313" key="4">
    <source>
        <dbReference type="EMBL" id="QPC46552.1"/>
    </source>
</evidence>
<protein>
    <submittedName>
        <fullName evidence="4">Toxic anion resistance protein</fullName>
    </submittedName>
</protein>
<dbReference type="KEGG" id="mcui:G8O30_06020"/>
<dbReference type="PIRSF" id="PIRSF026508">
    <property type="entry name" value="TelA"/>
    <property type="match status" value="1"/>
</dbReference>
<gene>
    <name evidence="4" type="ORF">G8O30_06020</name>
</gene>
<dbReference type="PANTHER" id="PTHR38432:SF1">
    <property type="entry name" value="TELA-LIKE PROTEIN SAOUHSC_01408"/>
    <property type="match status" value="1"/>
</dbReference>
<organism evidence="4 5">
    <name type="scientific">Mangrovibacillus cuniculi</name>
    <dbReference type="NCBI Taxonomy" id="2593652"/>
    <lineage>
        <taxon>Bacteria</taxon>
        <taxon>Bacillati</taxon>
        <taxon>Bacillota</taxon>
        <taxon>Bacilli</taxon>
        <taxon>Bacillales</taxon>
        <taxon>Bacillaceae</taxon>
        <taxon>Mangrovibacillus</taxon>
    </lineage>
</organism>
<dbReference type="RefSeq" id="WP_239674076.1">
    <property type="nucleotide sequence ID" value="NZ_CP049742.1"/>
</dbReference>
<evidence type="ECO:0000256" key="3">
    <source>
        <dbReference type="SAM" id="Coils"/>
    </source>
</evidence>
<dbReference type="Pfam" id="PF05816">
    <property type="entry name" value="TelA"/>
    <property type="match status" value="1"/>
</dbReference>
<dbReference type="Proteomes" id="UP000593626">
    <property type="component" value="Chromosome"/>
</dbReference>
<accession>A0A7S8HFA2</accession>
<proteinExistence type="inferred from homology"/>
<evidence type="ECO:0000313" key="5">
    <source>
        <dbReference type="Proteomes" id="UP000593626"/>
    </source>
</evidence>
<sequence>MTKNTFGDLLSQPFEAEEKNVLVNTPPTENSKNVFDSLPAEHQSKAKELSKQLNESSPQTLLTYGAQAQEKLSTFSHSMLNEVQKKDIGPIGDLLKDLMKRLQEVDPEAMGKSKGNWLSRLVGKVSVSTNELFSQYQKVGAQIDRISVKLEQSKGVLLQDANMLNGLYDENKAYFEAINVYIAAAELKLEELEQVTIPQLRRKVEQSDDQMLQQDLYDIQQYADRLGKRIFDLKTSRHITIQTAPQIRLIQNMNQSLAEKIQSSILTTIPLWKNQMTIALSLMRQQKALHAQKHVADTTNQLLLKNAEMLKVNSIETAKENERGIIDMETLKKTQEDLVLTIKETLAIQQSGRAKRLQAESELQHLENQLKQSLMLTQGQESKNENH</sequence>
<dbReference type="AlphaFoldDB" id="A0A7S8HFA2"/>
<evidence type="ECO:0000256" key="2">
    <source>
        <dbReference type="PIRNR" id="PIRNR026508"/>
    </source>
</evidence>
<keyword evidence="5" id="KW-1185">Reference proteome</keyword>
<evidence type="ECO:0000256" key="1">
    <source>
        <dbReference type="ARBA" id="ARBA00005541"/>
    </source>
</evidence>
<name>A0A7S8HFA2_9BACI</name>